<dbReference type="EMBL" id="JBHPON010000001">
    <property type="protein sequence ID" value="MFC6035050.1"/>
    <property type="molecule type" value="Genomic_DNA"/>
</dbReference>
<dbReference type="RefSeq" id="WP_379879620.1">
    <property type="nucleotide sequence ID" value="NZ_JBHPON010000001.1"/>
</dbReference>
<reference evidence="1 2" key="1">
    <citation type="submission" date="2024-09" db="EMBL/GenBank/DDBJ databases">
        <authorList>
            <person name="Zhang Z.-H."/>
        </authorList>
    </citation>
    <scope>NUCLEOTIDE SEQUENCE [LARGE SCALE GENOMIC DNA]</scope>
    <source>
        <strain evidence="1 2">HHTR114</strain>
    </source>
</reference>
<gene>
    <name evidence="1" type="ORF">ACFMB1_05810</name>
</gene>
<proteinExistence type="predicted"/>
<protein>
    <recommendedName>
        <fullName evidence="3">Glycosyltransferase family 61 protein</fullName>
    </recommendedName>
</protein>
<comment type="caution">
    <text evidence="1">The sequence shown here is derived from an EMBL/GenBank/DDBJ whole genome shotgun (WGS) entry which is preliminary data.</text>
</comment>
<accession>A0ABW1KSL5</accession>
<keyword evidence="2" id="KW-1185">Reference proteome</keyword>
<organism evidence="1 2">
    <name type="scientific">Hyphococcus aureus</name>
    <dbReference type="NCBI Taxonomy" id="2666033"/>
    <lineage>
        <taxon>Bacteria</taxon>
        <taxon>Pseudomonadati</taxon>
        <taxon>Pseudomonadota</taxon>
        <taxon>Alphaproteobacteria</taxon>
        <taxon>Parvularculales</taxon>
        <taxon>Parvularculaceae</taxon>
        <taxon>Hyphococcus</taxon>
    </lineage>
</organism>
<sequence>MKRLTKTLSAVLGPVRAAELRNDISSFWRMGFAAVGRYRPIPAEEMEFVLAKRMTYKGDVPVQIKDGVYEQGRMAFRLPRPQFETAAGLTVTPNGGAWREGCFEERFSAGRPGLRLLLENRRAAETLPAAVVIQCAHNDTYGDWVSEYLIPVLRAAPLSAPLLLPANIASKPFVARDLGVLGVDWRAIVRPIHIENACVLRQQKFFVHFSEDEVRLLRRVFGEPASEPRRGGLIYLSRHGEGSDVADRGYPSLVVEAIVKARGGRIIRTGEASRGDYVAAALDAETVIFDHGSAFYNSLGWPVRRIVEIVSDDWWNNAFLMLSHAAGNRDYTIIRGDLGDAHVEDLLTHTLDAPLDLSAAS</sequence>
<name>A0ABW1KSL5_9PROT</name>
<evidence type="ECO:0000313" key="1">
    <source>
        <dbReference type="EMBL" id="MFC6035050.1"/>
    </source>
</evidence>
<dbReference type="Proteomes" id="UP001596116">
    <property type="component" value="Unassembled WGS sequence"/>
</dbReference>
<evidence type="ECO:0008006" key="3">
    <source>
        <dbReference type="Google" id="ProtNLM"/>
    </source>
</evidence>
<evidence type="ECO:0000313" key="2">
    <source>
        <dbReference type="Proteomes" id="UP001596116"/>
    </source>
</evidence>